<feature type="region of interest" description="Disordered" evidence="1">
    <location>
        <begin position="877"/>
        <end position="900"/>
    </location>
</feature>
<feature type="compositionally biased region" description="Basic and acidic residues" evidence="1">
    <location>
        <begin position="716"/>
        <end position="728"/>
    </location>
</feature>
<feature type="compositionally biased region" description="Basic and acidic residues" evidence="1">
    <location>
        <begin position="186"/>
        <end position="198"/>
    </location>
</feature>
<feature type="compositionally biased region" description="Low complexity" evidence="1">
    <location>
        <begin position="114"/>
        <end position="124"/>
    </location>
</feature>
<dbReference type="InParanoid" id="A0A2N3N5E6"/>
<feature type="compositionally biased region" description="Basic and acidic residues" evidence="1">
    <location>
        <begin position="617"/>
        <end position="634"/>
    </location>
</feature>
<protein>
    <submittedName>
        <fullName evidence="2">Uncharacterized protein</fullName>
    </submittedName>
</protein>
<feature type="compositionally biased region" description="Basic residues" evidence="1">
    <location>
        <begin position="89"/>
        <end position="98"/>
    </location>
</feature>
<comment type="caution">
    <text evidence="2">The sequence shown here is derived from an EMBL/GenBank/DDBJ whole genome shotgun (WGS) entry which is preliminary data.</text>
</comment>
<name>A0A2N3N5E6_9PEZI</name>
<feature type="compositionally biased region" description="Polar residues" evidence="1">
    <location>
        <begin position="77"/>
        <end position="88"/>
    </location>
</feature>
<sequence>MIDSTLRDPPPAAPSKYYYERDPIPGLYGSRPMFKKHKVLPRPSRDRAQAVASFACDAWPESSSQRDLVSDPRESGSLASIASTQSSHTLKHKPRRIHSGADLPPTPPAHSRTSSGSQSVLPSSPTYVETPDHSEETIPAPSPATPPNQKSPPTPDVTPPQPSSRPRAIRVLLSERAASKSTTTDSRSESFKTAREDPFTSEDEADRGLIQHGGPSTRTSQSTVRHVATREENSQRQDQPSEQQEQGESYEEGQELTPKSKSRPLTFDGEWRMNSSGTEVVQEWDDNLQRIVKVRKTHRRVEPETRVGGVVRAQVLEDNLATPTNATKAVRAMGLHRDRKEEQRLGITIPIKEGHGSTSSPTTSVSASDLRRFSGMSIKSGVSTIVEAVLIDPQTSQRRRTLRHVRKHTTLRDSNPDASPMSSAPTSSAGVDEPRRRYCHTDRSTDARRYSCASATTVNSVASSKVRRDIVKQGGIPVVVIPDRKSSWKPKEPSLRSTSSHRTRRSASLGSAPAPEPRPDGDHILTTETRSTRGRPAPMVDSAEERTIDYPPVVPARTSSLSAPTSRNTSRAGSLTAESLKAHNALMEAQTLRQALKRTEKVQEARALEPEPQLDAKGNEDGDKNENKPPERHSTSQQLPDVVLRPAPPTEDDCDHYRLSVDPHGDPLFGKRLSIQNTPFSIASVDTCGTSHEVSEALAVSIYPHQNTSVLMVDHGSAKPSDDSDLSKRSQPTPRVGAAGYLNDQPRPTITTTAPDSDEPTTPPQPQRCQADDMDYSPLRNPRSPPEPPSDPPAIAFIPATPSGMTPAGERQVLMGNYFEEMDAKPKRSISLVRRALSRRRYSESAATSPFRPKFLVRSLSLSKAVRRVTEPIVSSSDRGAEVEERPYPTAEHPPANEHMLHPFWRPAYSDYEPDEGAHSDDGHAGYEEPYERVFRYPPVDNRPRRNFSQRLKRTFAVLPVHEPQSRISHAAKNFDTDRRTIGRTASGNLRVIRRRGSLDSLSQSRHLSDQRPYTAPDSPEPSPSFWRDHTRFATSEGMERLEEKFEKPGRSERRRLFPTLSNKLEELQSLPRRLSERKREKRSQELRRKISAPKEVRDGVGEVIRRHSYRGYLGQ</sequence>
<feature type="compositionally biased region" description="Polar residues" evidence="1">
    <location>
        <begin position="557"/>
        <end position="576"/>
    </location>
</feature>
<feature type="compositionally biased region" description="Basic and acidic residues" evidence="1">
    <location>
        <begin position="432"/>
        <end position="449"/>
    </location>
</feature>
<feature type="region of interest" description="Disordered" evidence="1">
    <location>
        <begin position="1"/>
        <end position="23"/>
    </location>
</feature>
<evidence type="ECO:0000313" key="3">
    <source>
        <dbReference type="Proteomes" id="UP000233524"/>
    </source>
</evidence>
<accession>A0A2N3N5E6</accession>
<organism evidence="2 3">
    <name type="scientific">Lomentospora prolificans</name>
    <dbReference type="NCBI Taxonomy" id="41688"/>
    <lineage>
        <taxon>Eukaryota</taxon>
        <taxon>Fungi</taxon>
        <taxon>Dikarya</taxon>
        <taxon>Ascomycota</taxon>
        <taxon>Pezizomycotina</taxon>
        <taxon>Sordariomycetes</taxon>
        <taxon>Hypocreomycetidae</taxon>
        <taxon>Microascales</taxon>
        <taxon>Microascaceae</taxon>
        <taxon>Lomentospora</taxon>
    </lineage>
</organism>
<feature type="compositionally biased region" description="Low complexity" evidence="1">
    <location>
        <begin position="416"/>
        <end position="429"/>
    </location>
</feature>
<feature type="region of interest" description="Disordered" evidence="1">
    <location>
        <begin position="1069"/>
        <end position="1095"/>
    </location>
</feature>
<keyword evidence="3" id="KW-1185">Reference proteome</keyword>
<feature type="compositionally biased region" description="Pro residues" evidence="1">
    <location>
        <begin position="140"/>
        <end position="163"/>
    </location>
</feature>
<feature type="region of interest" description="Disordered" evidence="1">
    <location>
        <begin position="994"/>
        <end position="1027"/>
    </location>
</feature>
<feature type="region of interest" description="Disordered" evidence="1">
    <location>
        <begin position="55"/>
        <end position="269"/>
    </location>
</feature>
<feature type="compositionally biased region" description="Polar residues" evidence="1">
    <location>
        <begin position="214"/>
        <end position="224"/>
    </location>
</feature>
<feature type="compositionally biased region" description="Polar residues" evidence="1">
    <location>
        <begin position="746"/>
        <end position="755"/>
    </location>
</feature>
<feature type="compositionally biased region" description="Basic and acidic residues" evidence="1">
    <location>
        <begin position="482"/>
        <end position="494"/>
    </location>
</feature>
<proteinExistence type="predicted"/>
<dbReference type="OrthoDB" id="3870679at2759"/>
<dbReference type="EMBL" id="NLAX01000701">
    <property type="protein sequence ID" value="PKS07592.1"/>
    <property type="molecule type" value="Genomic_DNA"/>
</dbReference>
<feature type="region of interest" description="Disordered" evidence="1">
    <location>
        <begin position="604"/>
        <end position="654"/>
    </location>
</feature>
<evidence type="ECO:0000313" key="2">
    <source>
        <dbReference type="EMBL" id="PKS07592.1"/>
    </source>
</evidence>
<dbReference type="Proteomes" id="UP000233524">
    <property type="component" value="Unassembled WGS sequence"/>
</dbReference>
<reference evidence="2 3" key="1">
    <citation type="journal article" date="2017" name="G3 (Bethesda)">
        <title>First Draft Genome Sequence of the Pathogenic Fungus Lomentospora prolificans (Formerly Scedosporium prolificans).</title>
        <authorList>
            <person name="Luo R."/>
            <person name="Zimin A."/>
            <person name="Workman R."/>
            <person name="Fan Y."/>
            <person name="Pertea G."/>
            <person name="Grossman N."/>
            <person name="Wear M.P."/>
            <person name="Jia B."/>
            <person name="Miller H."/>
            <person name="Casadevall A."/>
            <person name="Timp W."/>
            <person name="Zhang S.X."/>
            <person name="Salzberg S.L."/>
        </authorList>
    </citation>
    <scope>NUCLEOTIDE SEQUENCE [LARGE SCALE GENOMIC DNA]</scope>
    <source>
        <strain evidence="2 3">JHH-5317</strain>
    </source>
</reference>
<evidence type="ECO:0000256" key="1">
    <source>
        <dbReference type="SAM" id="MobiDB-lite"/>
    </source>
</evidence>
<dbReference type="STRING" id="41688.A0A2N3N5E6"/>
<feature type="region of interest" description="Disordered" evidence="1">
    <location>
        <begin position="713"/>
        <end position="809"/>
    </location>
</feature>
<gene>
    <name evidence="2" type="ORF">jhhlp_006198</name>
</gene>
<dbReference type="AlphaFoldDB" id="A0A2N3N5E6"/>
<feature type="region of interest" description="Disordered" evidence="1">
    <location>
        <begin position="396"/>
        <end position="449"/>
    </location>
</feature>
<feature type="region of interest" description="Disordered" evidence="1">
    <location>
        <begin position="482"/>
        <end position="576"/>
    </location>
</feature>
<feature type="compositionally biased region" description="Basic and acidic residues" evidence="1">
    <location>
        <begin position="1074"/>
        <end position="1095"/>
    </location>
</feature>
<feature type="compositionally biased region" description="Pro residues" evidence="1">
    <location>
        <begin position="783"/>
        <end position="792"/>
    </location>
</feature>
<feature type="compositionally biased region" description="Basic residues" evidence="1">
    <location>
        <begin position="397"/>
        <end position="409"/>
    </location>
</feature>
<dbReference type="VEuPathDB" id="FungiDB:jhhlp_006198"/>
<feature type="compositionally biased region" description="Low complexity" evidence="1">
    <location>
        <begin position="236"/>
        <end position="247"/>
    </location>
</feature>